<dbReference type="Pfam" id="PF13374">
    <property type="entry name" value="TPR_10"/>
    <property type="match status" value="3"/>
</dbReference>
<proteinExistence type="predicted"/>
<gene>
    <name evidence="1" type="ORF">ORV05_08665</name>
</gene>
<evidence type="ECO:0000313" key="2">
    <source>
        <dbReference type="Proteomes" id="UP001163203"/>
    </source>
</evidence>
<sequence length="291" mass="31774">MSMHDPTVTKRLAQAEALSGRAMRHADAGDLDAALPLLRQAEQEIRPLVEILPAARLDLAVVLNDLALVLAWLGRPAEALTPLREAIALHRARLAAPPPIDAGTRHAAGPADVRFLLANSLDSLGTRLAALGRHREAATAQREAIKHYRDAFAAARTDVRAWELARALNNLSIRCADLEEHEEALEASREAVDLYHQVPSADPEQLSGLTHATANLALRLARLDHRAEAPGVTARAVELIARLPEPHPRSQLAALVDSLTWLAWYLRRTGHPLRARSATRTARALRRRLAG</sequence>
<dbReference type="SUPFAM" id="SSF48452">
    <property type="entry name" value="TPR-like"/>
    <property type="match status" value="1"/>
</dbReference>
<dbReference type="EMBL" id="CP113836">
    <property type="protein sequence ID" value="WAL67827.1"/>
    <property type="molecule type" value="Genomic_DNA"/>
</dbReference>
<dbReference type="InterPro" id="IPR011990">
    <property type="entry name" value="TPR-like_helical_dom_sf"/>
</dbReference>
<organism evidence="1 2">
    <name type="scientific">Amycolatopsis cynarae</name>
    <dbReference type="NCBI Taxonomy" id="2995223"/>
    <lineage>
        <taxon>Bacteria</taxon>
        <taxon>Bacillati</taxon>
        <taxon>Actinomycetota</taxon>
        <taxon>Actinomycetes</taxon>
        <taxon>Pseudonocardiales</taxon>
        <taxon>Pseudonocardiaceae</taxon>
        <taxon>Amycolatopsis</taxon>
    </lineage>
</organism>
<accession>A0ABY7B772</accession>
<protein>
    <submittedName>
        <fullName evidence="1">Tetratricopeptide repeat protein</fullName>
    </submittedName>
</protein>
<dbReference type="RefSeq" id="WP_268757922.1">
    <property type="nucleotide sequence ID" value="NZ_CP113836.1"/>
</dbReference>
<keyword evidence="2" id="KW-1185">Reference proteome</keyword>
<dbReference type="Gene3D" id="1.25.40.10">
    <property type="entry name" value="Tetratricopeptide repeat domain"/>
    <property type="match status" value="2"/>
</dbReference>
<dbReference type="Proteomes" id="UP001163203">
    <property type="component" value="Chromosome"/>
</dbReference>
<reference evidence="1" key="1">
    <citation type="submission" date="2022-11" db="EMBL/GenBank/DDBJ databases">
        <authorList>
            <person name="Mo P."/>
        </authorList>
    </citation>
    <scope>NUCLEOTIDE SEQUENCE</scope>
    <source>
        <strain evidence="1">HUAS 11-8</strain>
    </source>
</reference>
<name>A0ABY7B772_9PSEU</name>
<evidence type="ECO:0000313" key="1">
    <source>
        <dbReference type="EMBL" id="WAL67827.1"/>
    </source>
</evidence>